<evidence type="ECO:0000259" key="2">
    <source>
        <dbReference type="Pfam" id="PF25000"/>
    </source>
</evidence>
<dbReference type="SUPFAM" id="SSF48452">
    <property type="entry name" value="TPR-like"/>
    <property type="match status" value="1"/>
</dbReference>
<gene>
    <name evidence="3" type="ORF">FTOL_11923</name>
</gene>
<dbReference type="InterPro" id="IPR027417">
    <property type="entry name" value="P-loop_NTPase"/>
</dbReference>
<dbReference type="PANTHER" id="PTHR35205">
    <property type="entry name" value="NB-ARC AND TPR DOMAIN PROTEIN"/>
    <property type="match status" value="1"/>
</dbReference>
<dbReference type="InterPro" id="IPR056681">
    <property type="entry name" value="DUF7779"/>
</dbReference>
<organism evidence="3 4">
    <name type="scientific">Fusarium torulosum</name>
    <dbReference type="NCBI Taxonomy" id="33205"/>
    <lineage>
        <taxon>Eukaryota</taxon>
        <taxon>Fungi</taxon>
        <taxon>Dikarya</taxon>
        <taxon>Ascomycota</taxon>
        <taxon>Pezizomycotina</taxon>
        <taxon>Sordariomycetes</taxon>
        <taxon>Hypocreomycetidae</taxon>
        <taxon>Hypocreales</taxon>
        <taxon>Nectriaceae</taxon>
        <taxon>Fusarium</taxon>
    </lineage>
</organism>
<evidence type="ECO:0000259" key="1">
    <source>
        <dbReference type="Pfam" id="PF00931"/>
    </source>
</evidence>
<keyword evidence="4" id="KW-1185">Reference proteome</keyword>
<dbReference type="Proteomes" id="UP001187734">
    <property type="component" value="Unassembled WGS sequence"/>
</dbReference>
<sequence>MATVHPYHGVTYRQNPAFYPRPHYLKQMSAQLDPDTPQGLTSFALVGFGGCGKTQLAIEYAHRTSSYDAILWCAAENSLRLSESFTVHARALNLIKGDDVPQLDRIISLVKQRLLSLSAKEKPSRWLMIFDNMEVFDGLSSFWPSGFSGSILVTTRNKTLAKEFTKFQVSVTPFAPLDASRFLLQYGTNDTEYTSQEDDAATIISQRLGHLPLALDLVRHHVSASGSSYKEFLEGYGEPSEPFLYDKFSSTWKNEWYHQNILATYILRIQKMSKKAVEMVHVLAILDASCIPLSIFRSDEEHMLYNGPDVEDELPELQDWLKSPVEDTYELDTVVSELMDGSLVDRTVGSGSLSLHRILQDSVAHSFDTSTRSRSFNRVLFFLNGCFPVQQDGGMLFEWWYQCEEYVPHIVSAVRFYKKHRQYLGPPIMLAEIIRRCAWYLWERHQFEEGKNLVRDAVAICKEAHKSRGSSGFTHERYVPRLLSDLYNVMGALEYESNTEGHGLKWAMKARSIRQELCLTLRLEKDEYMLQVVQNNIATDMLANGQPQDALPLLEAIYAYDVSTGGINPDNFYRTLNLSICYQLLGNARFYRGNLLLCMDDRVGAFDTFSRCFLTRQKLMPTHFDTAFAAHKLGAMAAQNRDLNASM</sequence>
<evidence type="ECO:0000313" key="4">
    <source>
        <dbReference type="Proteomes" id="UP001187734"/>
    </source>
</evidence>
<evidence type="ECO:0008006" key="5">
    <source>
        <dbReference type="Google" id="ProtNLM"/>
    </source>
</evidence>
<dbReference type="Pfam" id="PF00931">
    <property type="entry name" value="NB-ARC"/>
    <property type="match status" value="1"/>
</dbReference>
<proteinExistence type="predicted"/>
<feature type="domain" description="NB-ARC" evidence="1">
    <location>
        <begin position="38"/>
        <end position="173"/>
    </location>
</feature>
<dbReference type="Gene3D" id="3.40.50.300">
    <property type="entry name" value="P-loop containing nucleotide triphosphate hydrolases"/>
    <property type="match status" value="1"/>
</dbReference>
<dbReference type="Pfam" id="PF25000">
    <property type="entry name" value="DUF7779"/>
    <property type="match status" value="1"/>
</dbReference>
<name>A0AAE8SNF4_9HYPO</name>
<accession>A0AAE8SNF4</accession>
<dbReference type="PANTHER" id="PTHR35205:SF1">
    <property type="entry name" value="ZU5 DOMAIN-CONTAINING PROTEIN"/>
    <property type="match status" value="1"/>
</dbReference>
<feature type="domain" description="DUF7779" evidence="2">
    <location>
        <begin position="268"/>
        <end position="370"/>
    </location>
</feature>
<evidence type="ECO:0000313" key="3">
    <source>
        <dbReference type="EMBL" id="SPJ86898.1"/>
    </source>
</evidence>
<dbReference type="SUPFAM" id="SSF52540">
    <property type="entry name" value="P-loop containing nucleoside triphosphate hydrolases"/>
    <property type="match status" value="1"/>
</dbReference>
<dbReference type="InterPro" id="IPR011990">
    <property type="entry name" value="TPR-like_helical_dom_sf"/>
</dbReference>
<dbReference type="EMBL" id="ONZP01000527">
    <property type="protein sequence ID" value="SPJ86898.1"/>
    <property type="molecule type" value="Genomic_DNA"/>
</dbReference>
<dbReference type="InterPro" id="IPR002182">
    <property type="entry name" value="NB-ARC"/>
</dbReference>
<reference evidence="3" key="1">
    <citation type="submission" date="2018-03" db="EMBL/GenBank/DDBJ databases">
        <authorList>
            <person name="Guldener U."/>
        </authorList>
    </citation>
    <scope>NUCLEOTIDE SEQUENCE</scope>
</reference>
<dbReference type="AlphaFoldDB" id="A0AAE8SNF4"/>
<comment type="caution">
    <text evidence="3">The sequence shown here is derived from an EMBL/GenBank/DDBJ whole genome shotgun (WGS) entry which is preliminary data.</text>
</comment>
<protein>
    <recommendedName>
        <fullName evidence="5">NB-ARC domain-containing protein</fullName>
    </recommendedName>
</protein>
<dbReference type="GO" id="GO:0043531">
    <property type="term" value="F:ADP binding"/>
    <property type="evidence" value="ECO:0007669"/>
    <property type="project" value="InterPro"/>
</dbReference>